<dbReference type="InterPro" id="IPR004843">
    <property type="entry name" value="Calcineurin-like_PHP"/>
</dbReference>
<dbReference type="GO" id="GO:0046872">
    <property type="term" value="F:metal ion binding"/>
    <property type="evidence" value="ECO:0007669"/>
    <property type="project" value="UniProtKB-KW"/>
</dbReference>
<organism evidence="5 6">
    <name type="scientific">Pilimelia terevasa</name>
    <dbReference type="NCBI Taxonomy" id="53372"/>
    <lineage>
        <taxon>Bacteria</taxon>
        <taxon>Bacillati</taxon>
        <taxon>Actinomycetota</taxon>
        <taxon>Actinomycetes</taxon>
        <taxon>Micromonosporales</taxon>
        <taxon>Micromonosporaceae</taxon>
        <taxon>Pilimelia</taxon>
    </lineage>
</organism>
<dbReference type="EMBL" id="BMQC01000002">
    <property type="protein sequence ID" value="GGK19469.1"/>
    <property type="molecule type" value="Genomic_DNA"/>
</dbReference>
<keyword evidence="3" id="KW-0812">Transmembrane</keyword>
<keyword evidence="2" id="KW-0378">Hydrolase</keyword>
<dbReference type="SUPFAM" id="SSF56300">
    <property type="entry name" value="Metallo-dependent phosphatases"/>
    <property type="match status" value="1"/>
</dbReference>
<evidence type="ECO:0000313" key="5">
    <source>
        <dbReference type="EMBL" id="GGK19469.1"/>
    </source>
</evidence>
<reference evidence="5" key="2">
    <citation type="submission" date="2020-09" db="EMBL/GenBank/DDBJ databases">
        <authorList>
            <person name="Sun Q."/>
            <person name="Ohkuma M."/>
        </authorList>
    </citation>
    <scope>NUCLEOTIDE SEQUENCE</scope>
    <source>
        <strain evidence="5">JCM 3091</strain>
    </source>
</reference>
<evidence type="ECO:0000259" key="4">
    <source>
        <dbReference type="Pfam" id="PF00149"/>
    </source>
</evidence>
<keyword evidence="3" id="KW-1133">Transmembrane helix</keyword>
<sequence>MALVAVVGAVLAVAGAARLDADLGPFRSTLAVAPSLTGDTDIEIPPLGELLLDSHDGPVHLTVRLDRLDQRRTTALITEPDGVAQAGATALSDLGDALVRLGLRTVAVAVLGAVVLGWVVLRDRRRVAAAAVTALALALAALAAGGATFRREALAEPRYEGLLTNAPAVVGDARKVADRYEEYAAQLQKLLTNVGRLYSTVSSLPTFEAQPGTVRALHVSDLHLNPTAWPTIRTVVKQFDVDLVIDTGDITDWGSEPEQSYVDAIGGLGVPYVFIPGNHDSAGTAAAVARQRGAVVLDNRAVQVGGLRLAGIGDPRFTPDKAGATEGKQGLERLRESGAALAATVRATSPSVDVALVHDPVSAASLTGTVPLVLAGHTHQRAFAPLPAAPGRQRTWLSVSGSTGGAGLRGLEGGEPTPLSMSVLYFDTARRLQAYDDIRLGGTGQSQVTLERHVVGAVPPATAAGTRGIAAATDTH</sequence>
<dbReference type="Pfam" id="PF00149">
    <property type="entry name" value="Metallophos"/>
    <property type="match status" value="1"/>
</dbReference>
<feature type="transmembrane region" description="Helical" evidence="3">
    <location>
        <begin position="101"/>
        <end position="121"/>
    </location>
</feature>
<keyword evidence="6" id="KW-1185">Reference proteome</keyword>
<comment type="caution">
    <text evidence="5">The sequence shown here is derived from an EMBL/GenBank/DDBJ whole genome shotgun (WGS) entry which is preliminary data.</text>
</comment>
<dbReference type="GO" id="GO:0009245">
    <property type="term" value="P:lipid A biosynthetic process"/>
    <property type="evidence" value="ECO:0007669"/>
    <property type="project" value="TreeGrafter"/>
</dbReference>
<evidence type="ECO:0000256" key="3">
    <source>
        <dbReference type="SAM" id="Phobius"/>
    </source>
</evidence>
<reference evidence="5" key="1">
    <citation type="journal article" date="2014" name="Int. J. Syst. Evol. Microbiol.">
        <title>Complete genome sequence of Corynebacterium casei LMG S-19264T (=DSM 44701T), isolated from a smear-ripened cheese.</title>
        <authorList>
            <consortium name="US DOE Joint Genome Institute (JGI-PGF)"/>
            <person name="Walter F."/>
            <person name="Albersmeier A."/>
            <person name="Kalinowski J."/>
            <person name="Ruckert C."/>
        </authorList>
    </citation>
    <scope>NUCLEOTIDE SEQUENCE</scope>
    <source>
        <strain evidence="5">JCM 3091</strain>
    </source>
</reference>
<dbReference type="GO" id="GO:0016020">
    <property type="term" value="C:membrane"/>
    <property type="evidence" value="ECO:0007669"/>
    <property type="project" value="GOC"/>
</dbReference>
<dbReference type="Gene3D" id="3.60.21.10">
    <property type="match status" value="1"/>
</dbReference>
<keyword evidence="1" id="KW-0479">Metal-binding</keyword>
<dbReference type="AlphaFoldDB" id="A0A8J3BGE0"/>
<feature type="transmembrane region" description="Helical" evidence="3">
    <location>
        <begin position="128"/>
        <end position="149"/>
    </location>
</feature>
<dbReference type="InterPro" id="IPR029052">
    <property type="entry name" value="Metallo-depent_PP-like"/>
</dbReference>
<evidence type="ECO:0000256" key="2">
    <source>
        <dbReference type="ARBA" id="ARBA00022801"/>
    </source>
</evidence>
<dbReference type="GO" id="GO:0008758">
    <property type="term" value="F:UDP-2,3-diacylglucosamine hydrolase activity"/>
    <property type="evidence" value="ECO:0007669"/>
    <property type="project" value="TreeGrafter"/>
</dbReference>
<keyword evidence="3" id="KW-0472">Membrane</keyword>
<protein>
    <submittedName>
        <fullName evidence="5">Membrane protein</fullName>
    </submittedName>
</protein>
<gene>
    <name evidence="5" type="ORF">GCM10010124_10070</name>
</gene>
<dbReference type="PANTHER" id="PTHR31302:SF31">
    <property type="entry name" value="PHOSPHODIESTERASE YAEI"/>
    <property type="match status" value="1"/>
</dbReference>
<name>A0A8J3BGE0_9ACTN</name>
<feature type="domain" description="Calcineurin-like phosphoesterase" evidence="4">
    <location>
        <begin position="215"/>
        <end position="380"/>
    </location>
</feature>
<dbReference type="InterPro" id="IPR051158">
    <property type="entry name" value="Metallophosphoesterase_sf"/>
</dbReference>
<dbReference type="Proteomes" id="UP000662200">
    <property type="component" value="Unassembled WGS sequence"/>
</dbReference>
<evidence type="ECO:0000313" key="6">
    <source>
        <dbReference type="Proteomes" id="UP000662200"/>
    </source>
</evidence>
<dbReference type="PANTHER" id="PTHR31302">
    <property type="entry name" value="TRANSMEMBRANE PROTEIN WITH METALLOPHOSPHOESTERASE DOMAIN-RELATED"/>
    <property type="match status" value="1"/>
</dbReference>
<proteinExistence type="predicted"/>
<accession>A0A8J3BGE0</accession>
<evidence type="ECO:0000256" key="1">
    <source>
        <dbReference type="ARBA" id="ARBA00022723"/>
    </source>
</evidence>